<comment type="similarity">
    <text evidence="4 8">Belongs to the glycosyltransferase 1 family. Bacterial/plant glycogen synthase subfamily.</text>
</comment>
<dbReference type="AlphaFoldDB" id="A0A936F5E8"/>
<dbReference type="NCBIfam" id="NF001899">
    <property type="entry name" value="PRK00654.1-2"/>
    <property type="match status" value="1"/>
</dbReference>
<evidence type="ECO:0000256" key="8">
    <source>
        <dbReference type="HAMAP-Rule" id="MF_00484"/>
    </source>
</evidence>
<evidence type="ECO:0000259" key="9">
    <source>
        <dbReference type="Pfam" id="PF00534"/>
    </source>
</evidence>
<comment type="pathway">
    <text evidence="3 8">Glycan biosynthesis; glycogen biosynthesis.</text>
</comment>
<dbReference type="GO" id="GO:0009011">
    <property type="term" value="F:alpha-1,4-glucan glucosyltransferase (ADP-glucose donor) activity"/>
    <property type="evidence" value="ECO:0007669"/>
    <property type="project" value="UniProtKB-UniRule"/>
</dbReference>
<dbReference type="InterPro" id="IPR001296">
    <property type="entry name" value="Glyco_trans_1"/>
</dbReference>
<evidence type="ECO:0000313" key="11">
    <source>
        <dbReference type="EMBL" id="MBK8574075.1"/>
    </source>
</evidence>
<accession>A0A936F5E8</accession>
<reference evidence="11 12" key="1">
    <citation type="submission" date="2020-10" db="EMBL/GenBank/DDBJ databases">
        <title>Connecting structure to function with the recovery of over 1000 high-quality activated sludge metagenome-assembled genomes encoding full-length rRNA genes using long-read sequencing.</title>
        <authorList>
            <person name="Singleton C.M."/>
            <person name="Petriglieri F."/>
            <person name="Kristensen J.M."/>
            <person name="Kirkegaard R.H."/>
            <person name="Michaelsen T.Y."/>
            <person name="Andersen M.H."/>
            <person name="Karst S.M."/>
            <person name="Dueholm M.S."/>
            <person name="Nielsen P.H."/>
            <person name="Albertsen M."/>
        </authorList>
    </citation>
    <scope>NUCLEOTIDE SEQUENCE [LARGE SCALE GENOMIC DNA]</scope>
    <source>
        <strain evidence="11">OdNE_18-Q3-R46-58_MAXAC.008</strain>
    </source>
</reference>
<dbReference type="Proteomes" id="UP000709959">
    <property type="component" value="Unassembled WGS sequence"/>
</dbReference>
<comment type="function">
    <text evidence="2 8">Synthesizes alpha-1,4-glucan chains using ADP-glucose.</text>
</comment>
<dbReference type="Pfam" id="PF00534">
    <property type="entry name" value="Glycos_transf_1"/>
    <property type="match status" value="1"/>
</dbReference>
<evidence type="ECO:0000256" key="2">
    <source>
        <dbReference type="ARBA" id="ARBA00002764"/>
    </source>
</evidence>
<dbReference type="PANTHER" id="PTHR45825">
    <property type="entry name" value="GRANULE-BOUND STARCH SYNTHASE 1, CHLOROPLASTIC/AMYLOPLASTIC"/>
    <property type="match status" value="1"/>
</dbReference>
<feature type="domain" description="Starch synthase catalytic" evidence="10">
    <location>
        <begin position="3"/>
        <end position="231"/>
    </location>
</feature>
<dbReference type="PANTHER" id="PTHR45825:SF11">
    <property type="entry name" value="ALPHA AMYLASE DOMAIN-CONTAINING PROTEIN"/>
    <property type="match status" value="1"/>
</dbReference>
<evidence type="ECO:0000256" key="7">
    <source>
        <dbReference type="ARBA" id="ARBA00023056"/>
    </source>
</evidence>
<evidence type="ECO:0000256" key="4">
    <source>
        <dbReference type="ARBA" id="ARBA00010281"/>
    </source>
</evidence>
<dbReference type="CDD" id="cd03791">
    <property type="entry name" value="GT5_Glycogen_synthase_DULL1-like"/>
    <property type="match status" value="1"/>
</dbReference>
<organism evidence="11 12">
    <name type="scientific">Candidatus Geothrix odensensis</name>
    <dbReference type="NCBI Taxonomy" id="2954440"/>
    <lineage>
        <taxon>Bacteria</taxon>
        <taxon>Pseudomonadati</taxon>
        <taxon>Acidobacteriota</taxon>
        <taxon>Holophagae</taxon>
        <taxon>Holophagales</taxon>
        <taxon>Holophagaceae</taxon>
        <taxon>Geothrix</taxon>
    </lineage>
</organism>
<proteinExistence type="inferred from homology"/>
<dbReference type="SUPFAM" id="SSF53756">
    <property type="entry name" value="UDP-Glycosyltransferase/glycogen phosphorylase"/>
    <property type="match status" value="1"/>
</dbReference>
<dbReference type="GO" id="GO:0005978">
    <property type="term" value="P:glycogen biosynthetic process"/>
    <property type="evidence" value="ECO:0007669"/>
    <property type="project" value="UniProtKB-UniRule"/>
</dbReference>
<keyword evidence="5 8" id="KW-0328">Glycosyltransferase</keyword>
<comment type="caution">
    <text evidence="11">The sequence shown here is derived from an EMBL/GenBank/DDBJ whole genome shotgun (WGS) entry which is preliminary data.</text>
</comment>
<protein>
    <recommendedName>
        <fullName evidence="8">Glycogen synthase</fullName>
        <ecNumber evidence="8">2.4.1.21</ecNumber>
    </recommendedName>
    <alternativeName>
        <fullName evidence="8">Starch [bacterial glycogen] synthase</fullName>
    </alternativeName>
</protein>
<keyword evidence="6 8" id="KW-0808">Transferase</keyword>
<feature type="domain" description="Glycosyl transferase family 1" evidence="9">
    <location>
        <begin position="283"/>
        <end position="432"/>
    </location>
</feature>
<comment type="catalytic activity">
    <reaction evidence="1 8">
        <text>[(1-&gt;4)-alpha-D-glucosyl](n) + ADP-alpha-D-glucose = [(1-&gt;4)-alpha-D-glucosyl](n+1) + ADP + H(+)</text>
        <dbReference type="Rhea" id="RHEA:18189"/>
        <dbReference type="Rhea" id="RHEA-COMP:9584"/>
        <dbReference type="Rhea" id="RHEA-COMP:9587"/>
        <dbReference type="ChEBI" id="CHEBI:15378"/>
        <dbReference type="ChEBI" id="CHEBI:15444"/>
        <dbReference type="ChEBI" id="CHEBI:57498"/>
        <dbReference type="ChEBI" id="CHEBI:456216"/>
        <dbReference type="EC" id="2.4.1.21"/>
    </reaction>
</comment>
<evidence type="ECO:0000259" key="10">
    <source>
        <dbReference type="Pfam" id="PF08323"/>
    </source>
</evidence>
<sequence length="477" mass="51368">MKTLFVASELFPYVKTGGLGDVMAALPRAMRVLGADVRLLLPAYPAVCDAVTLQGEVTALPDLMGGGPARILRAEAPGLPLYLLDQPAFFERPGGPYGQPEDLAQRFAALAWAAAHLGRAGDVAGWRPEVVHGHDWHTGLMPAYVAYGSGPRPATVMTIHNIAFQGRFPATLLNDLWLPRHALTPEGVEFHGDIGFLKAGLRLADRISTVSPTYAREIQVAGGHGLEGLLAHRSGDLRGILNGVDRTVWNPARDPHILSRYDLRHPGRRVPNRPDFQRRMGLEEDPDAPLFAAISRLDPLKGLDLVLDNVDHLVRQGGQLAVLGTGDSHAEGAFRQAAQRHPGRVAVFIGYDEILAHRAFAAADVILVPSRQEPCGLTQLYAQAYGALPLVRRTGGLADTVVGATPETLAADTATGFQFDWANGLALGEAINAALALFRDPAAWRQVQRRGMAAEFGWEGPARAYLELYATIPPKGD</sequence>
<dbReference type="InterPro" id="IPR011835">
    <property type="entry name" value="GS/SS"/>
</dbReference>
<dbReference type="InterPro" id="IPR013534">
    <property type="entry name" value="Starch_synth_cat_dom"/>
</dbReference>
<dbReference type="GO" id="GO:0004373">
    <property type="term" value="F:alpha-1,4-glucan glucosyltransferase (UDP-glucose donor) activity"/>
    <property type="evidence" value="ECO:0007669"/>
    <property type="project" value="InterPro"/>
</dbReference>
<dbReference type="HAMAP" id="MF_00484">
    <property type="entry name" value="Glycogen_synth"/>
    <property type="match status" value="1"/>
</dbReference>
<dbReference type="NCBIfam" id="TIGR02095">
    <property type="entry name" value="glgA"/>
    <property type="match status" value="1"/>
</dbReference>
<evidence type="ECO:0000313" key="12">
    <source>
        <dbReference type="Proteomes" id="UP000709959"/>
    </source>
</evidence>
<evidence type="ECO:0000256" key="3">
    <source>
        <dbReference type="ARBA" id="ARBA00004964"/>
    </source>
</evidence>
<name>A0A936F5E8_9BACT</name>
<dbReference type="Gene3D" id="3.40.50.2000">
    <property type="entry name" value="Glycogen Phosphorylase B"/>
    <property type="match status" value="2"/>
</dbReference>
<dbReference type="EC" id="2.4.1.21" evidence="8"/>
<evidence type="ECO:0000256" key="6">
    <source>
        <dbReference type="ARBA" id="ARBA00022679"/>
    </source>
</evidence>
<dbReference type="EMBL" id="JADKCH010000035">
    <property type="protein sequence ID" value="MBK8574075.1"/>
    <property type="molecule type" value="Genomic_DNA"/>
</dbReference>
<evidence type="ECO:0000256" key="1">
    <source>
        <dbReference type="ARBA" id="ARBA00001478"/>
    </source>
</evidence>
<gene>
    <name evidence="8 11" type="primary">glgA</name>
    <name evidence="11" type="ORF">IPN91_15960</name>
</gene>
<dbReference type="GO" id="GO:0005829">
    <property type="term" value="C:cytosol"/>
    <property type="evidence" value="ECO:0007669"/>
    <property type="project" value="TreeGrafter"/>
</dbReference>
<keyword evidence="7 8" id="KW-0320">Glycogen biosynthesis</keyword>
<feature type="binding site" evidence="8">
    <location>
        <position position="15"/>
    </location>
    <ligand>
        <name>ADP-alpha-D-glucose</name>
        <dbReference type="ChEBI" id="CHEBI:57498"/>
    </ligand>
</feature>
<evidence type="ECO:0000256" key="5">
    <source>
        <dbReference type="ARBA" id="ARBA00022676"/>
    </source>
</evidence>
<dbReference type="Pfam" id="PF08323">
    <property type="entry name" value="Glyco_transf_5"/>
    <property type="match status" value="1"/>
</dbReference>